<sequence>MHRACEWVEYEGWVCRPLLCRHRLGNAHLEERFWHLKIFSVLICTSFFIANVVYRRMLQLPCSTLAPAPHGKVTVDAMRPCIAMYRRLQMLQ</sequence>
<evidence type="ECO:0000256" key="1">
    <source>
        <dbReference type="SAM" id="Phobius"/>
    </source>
</evidence>
<protein>
    <submittedName>
        <fullName evidence="2">Uncharacterized protein</fullName>
    </submittedName>
</protein>
<evidence type="ECO:0000313" key="2">
    <source>
        <dbReference type="EMBL" id="KAE9388364.1"/>
    </source>
</evidence>
<organism evidence="2 3">
    <name type="scientific">Gymnopus androsaceus JB14</name>
    <dbReference type="NCBI Taxonomy" id="1447944"/>
    <lineage>
        <taxon>Eukaryota</taxon>
        <taxon>Fungi</taxon>
        <taxon>Dikarya</taxon>
        <taxon>Basidiomycota</taxon>
        <taxon>Agaricomycotina</taxon>
        <taxon>Agaricomycetes</taxon>
        <taxon>Agaricomycetidae</taxon>
        <taxon>Agaricales</taxon>
        <taxon>Marasmiineae</taxon>
        <taxon>Omphalotaceae</taxon>
        <taxon>Gymnopus</taxon>
    </lineage>
</organism>
<name>A0A6A4GTA4_9AGAR</name>
<feature type="transmembrane region" description="Helical" evidence="1">
    <location>
        <begin position="33"/>
        <end position="54"/>
    </location>
</feature>
<keyword evidence="3" id="KW-1185">Reference proteome</keyword>
<evidence type="ECO:0000313" key="3">
    <source>
        <dbReference type="Proteomes" id="UP000799118"/>
    </source>
</evidence>
<gene>
    <name evidence="2" type="ORF">BT96DRAFT_437658</name>
</gene>
<keyword evidence="1" id="KW-0472">Membrane</keyword>
<keyword evidence="1" id="KW-0812">Transmembrane</keyword>
<reference evidence="2" key="1">
    <citation type="journal article" date="2019" name="Environ. Microbiol.">
        <title>Fungal ecological strategies reflected in gene transcription - a case study of two litter decomposers.</title>
        <authorList>
            <person name="Barbi F."/>
            <person name="Kohler A."/>
            <person name="Barry K."/>
            <person name="Baskaran P."/>
            <person name="Daum C."/>
            <person name="Fauchery L."/>
            <person name="Ihrmark K."/>
            <person name="Kuo A."/>
            <person name="LaButti K."/>
            <person name="Lipzen A."/>
            <person name="Morin E."/>
            <person name="Grigoriev I.V."/>
            <person name="Henrissat B."/>
            <person name="Lindahl B."/>
            <person name="Martin F."/>
        </authorList>
    </citation>
    <scope>NUCLEOTIDE SEQUENCE</scope>
    <source>
        <strain evidence="2">JB14</strain>
    </source>
</reference>
<dbReference type="AlphaFoldDB" id="A0A6A4GTA4"/>
<dbReference type="EMBL" id="ML769748">
    <property type="protein sequence ID" value="KAE9388364.1"/>
    <property type="molecule type" value="Genomic_DNA"/>
</dbReference>
<accession>A0A6A4GTA4</accession>
<dbReference type="Proteomes" id="UP000799118">
    <property type="component" value="Unassembled WGS sequence"/>
</dbReference>
<keyword evidence="1" id="KW-1133">Transmembrane helix</keyword>
<proteinExistence type="predicted"/>